<keyword evidence="6" id="KW-0804">Transcription</keyword>
<dbReference type="AlphaFoldDB" id="A0AA40K1J8"/>
<comment type="subcellular location">
    <subcellularLocation>
        <location evidence="1">Nucleus</location>
    </subcellularLocation>
</comment>
<feature type="compositionally biased region" description="Pro residues" evidence="8">
    <location>
        <begin position="253"/>
        <end position="271"/>
    </location>
</feature>
<evidence type="ECO:0000256" key="4">
    <source>
        <dbReference type="ARBA" id="ARBA00023008"/>
    </source>
</evidence>
<feature type="region of interest" description="Disordered" evidence="8">
    <location>
        <begin position="243"/>
        <end position="359"/>
    </location>
</feature>
<evidence type="ECO:0000256" key="8">
    <source>
        <dbReference type="SAM" id="MobiDB-lite"/>
    </source>
</evidence>
<dbReference type="GO" id="GO:0005507">
    <property type="term" value="F:copper ion binding"/>
    <property type="evidence" value="ECO:0007669"/>
    <property type="project" value="InterPro"/>
</dbReference>
<dbReference type="GO" id="GO:0000981">
    <property type="term" value="F:DNA-binding transcription factor activity, RNA polymerase II-specific"/>
    <property type="evidence" value="ECO:0007669"/>
    <property type="project" value="TreeGrafter"/>
</dbReference>
<dbReference type="EMBL" id="JAUKTV010000003">
    <property type="protein sequence ID" value="KAK0742528.1"/>
    <property type="molecule type" value="Genomic_DNA"/>
</dbReference>
<dbReference type="Proteomes" id="UP001172159">
    <property type="component" value="Unassembled WGS sequence"/>
</dbReference>
<feature type="compositionally biased region" description="Pro residues" evidence="8">
    <location>
        <begin position="291"/>
        <end position="306"/>
    </location>
</feature>
<evidence type="ECO:0000256" key="2">
    <source>
        <dbReference type="ARBA" id="ARBA00022723"/>
    </source>
</evidence>
<sequence>MPIINGQKMACGPCIRGHRSTKCNHFHERVMVPVRKPGRPLSTCPCPPGKPCVCGGVRVAIPKKQKCHCPAGTVDSATSSEFDPSPVDTPISPASRTSSNRVTKSGTGSKAASRRQSFAPANLERMDPSSINLITSPNGNGMVGITNGVHGVAMVSPREATFGHPMGMMPMGPRDSFVPAPPPDFGGPMGYNMPPTMPPNMPPPHYPPQIQIPQQIKTENGGFIPMLNGTYISPVTIPAFVDGPHPQGMPAFNPAPPPPHNPILEPSPMPKPNGASGGGSCCGGGKKAPPVQGPPPPVPAPLPTPPQQQMSNTMPALPPPRASSGGGGSCCSSKSSQAPQAPQMSTSSMQAHPQQGFGPGFMPQYQSPVGIKMENMHHHQPFQFPGQTVFTYPAEYGSWQMPINPAIWQQVVSRPPMPQQQQETPISPTAPNGNHGIMGGNTHECGCGEGCQCVGCLAHPFNSQMLQYVQNAYSPNSSHGNNGSANASANGSPSANPLNLASPVEVPSGGELPPPQTQPQTQAPKSKTNNESETPPSALTPPNEGSPAVSNEEELTALDYYFVNLPISALCMGTLDMCPCDNSCECVGCLVHNTPFSQENNAAAFPQGS</sequence>
<dbReference type="PANTHER" id="PTHR28088:SF9">
    <property type="entry name" value="TRANSCRIPTION FACTOR GRISEA, PUTATIVE (AFU_ORTHOLOGUE AFUA_1G13190)-RELATED"/>
    <property type="match status" value="1"/>
</dbReference>
<proteinExistence type="predicted"/>
<evidence type="ECO:0000313" key="11">
    <source>
        <dbReference type="Proteomes" id="UP001172159"/>
    </source>
</evidence>
<evidence type="ECO:0000256" key="5">
    <source>
        <dbReference type="ARBA" id="ARBA00023015"/>
    </source>
</evidence>
<dbReference type="PRINTS" id="PR00617">
    <property type="entry name" value="COPPERFIST"/>
</dbReference>
<feature type="compositionally biased region" description="Low complexity" evidence="8">
    <location>
        <begin position="330"/>
        <end position="348"/>
    </location>
</feature>
<feature type="compositionally biased region" description="Gly residues" evidence="8">
    <location>
        <begin position="275"/>
        <end position="286"/>
    </location>
</feature>
<keyword evidence="3" id="KW-0862">Zinc</keyword>
<keyword evidence="7" id="KW-0539">Nucleus</keyword>
<dbReference type="InterPro" id="IPR036395">
    <property type="entry name" value="Cu_fist_DNA-bd_dom_sf"/>
</dbReference>
<feature type="compositionally biased region" description="Polar residues" evidence="8">
    <location>
        <begin position="523"/>
        <end position="537"/>
    </location>
</feature>
<keyword evidence="2" id="KW-0479">Metal-binding</keyword>
<protein>
    <recommendedName>
        <fullName evidence="9">Copper-fist domain-containing protein</fullName>
    </recommendedName>
</protein>
<dbReference type="PROSITE" id="PS01119">
    <property type="entry name" value="COPPER_FIST_1"/>
    <property type="match status" value="1"/>
</dbReference>
<dbReference type="Pfam" id="PF00649">
    <property type="entry name" value="Copper-fist"/>
    <property type="match status" value="1"/>
</dbReference>
<dbReference type="InterPro" id="IPR001083">
    <property type="entry name" value="Cu_fist_DNA-bd_dom"/>
</dbReference>
<dbReference type="GO" id="GO:0005634">
    <property type="term" value="C:nucleus"/>
    <property type="evidence" value="ECO:0007669"/>
    <property type="project" value="UniProtKB-SubCell"/>
</dbReference>
<feature type="domain" description="Copper-fist" evidence="9">
    <location>
        <begin position="1"/>
        <end position="41"/>
    </location>
</feature>
<evidence type="ECO:0000313" key="10">
    <source>
        <dbReference type="EMBL" id="KAK0742528.1"/>
    </source>
</evidence>
<dbReference type="GO" id="GO:0006878">
    <property type="term" value="P:intracellular copper ion homeostasis"/>
    <property type="evidence" value="ECO:0007669"/>
    <property type="project" value="TreeGrafter"/>
</dbReference>
<reference evidence="10" key="1">
    <citation type="submission" date="2023-06" db="EMBL/GenBank/DDBJ databases">
        <title>Genome-scale phylogeny and comparative genomics of the fungal order Sordariales.</title>
        <authorList>
            <consortium name="Lawrence Berkeley National Laboratory"/>
            <person name="Hensen N."/>
            <person name="Bonometti L."/>
            <person name="Westerberg I."/>
            <person name="Brannstrom I.O."/>
            <person name="Guillou S."/>
            <person name="Cros-Aarteil S."/>
            <person name="Calhoun S."/>
            <person name="Haridas S."/>
            <person name="Kuo A."/>
            <person name="Mondo S."/>
            <person name="Pangilinan J."/>
            <person name="Riley R."/>
            <person name="Labutti K."/>
            <person name="Andreopoulos B."/>
            <person name="Lipzen A."/>
            <person name="Chen C."/>
            <person name="Yanf M."/>
            <person name="Daum C."/>
            <person name="Ng V."/>
            <person name="Clum A."/>
            <person name="Steindorff A."/>
            <person name="Ohm R."/>
            <person name="Martin F."/>
            <person name="Silar P."/>
            <person name="Natvig D."/>
            <person name="Lalanne C."/>
            <person name="Gautier V."/>
            <person name="Ament-Velasquez S.L."/>
            <person name="Kruys A."/>
            <person name="Hutchinson M.I."/>
            <person name="Powell A.J."/>
            <person name="Barry K."/>
            <person name="Miller A.N."/>
            <person name="Grigoriev I.V."/>
            <person name="Debuchy R."/>
            <person name="Gladieux P."/>
            <person name="Thoren M.H."/>
            <person name="Johannesson H."/>
        </authorList>
    </citation>
    <scope>NUCLEOTIDE SEQUENCE</scope>
    <source>
        <strain evidence="10">CBS 540.89</strain>
    </source>
</reference>
<keyword evidence="4" id="KW-0186">Copper</keyword>
<evidence type="ECO:0000256" key="3">
    <source>
        <dbReference type="ARBA" id="ARBA00022833"/>
    </source>
</evidence>
<feature type="compositionally biased region" description="Low complexity" evidence="8">
    <location>
        <begin position="476"/>
        <end position="499"/>
    </location>
</feature>
<dbReference type="GO" id="GO:0000978">
    <property type="term" value="F:RNA polymerase II cis-regulatory region sequence-specific DNA binding"/>
    <property type="evidence" value="ECO:0007669"/>
    <property type="project" value="TreeGrafter"/>
</dbReference>
<dbReference type="PANTHER" id="PTHR28088">
    <property type="entry name" value="TRANSCRIPTIONAL ACTIVATOR HAA1-RELATED"/>
    <property type="match status" value="1"/>
</dbReference>
<evidence type="ECO:0000256" key="1">
    <source>
        <dbReference type="ARBA" id="ARBA00004123"/>
    </source>
</evidence>
<dbReference type="SMART" id="SM01090">
    <property type="entry name" value="Copper-fist"/>
    <property type="match status" value="1"/>
</dbReference>
<feature type="region of interest" description="Disordered" evidence="8">
    <location>
        <begin position="70"/>
        <end position="121"/>
    </location>
</feature>
<keyword evidence="5" id="KW-0805">Transcription regulation</keyword>
<gene>
    <name evidence="10" type="ORF">B0T21DRAFT_283832</name>
</gene>
<dbReference type="InterPro" id="IPR051763">
    <property type="entry name" value="Copper_Homeo_Regul"/>
</dbReference>
<evidence type="ECO:0000256" key="7">
    <source>
        <dbReference type="ARBA" id="ARBA00023242"/>
    </source>
</evidence>
<dbReference type="PROSITE" id="PS50073">
    <property type="entry name" value="COPPER_FIST_2"/>
    <property type="match status" value="1"/>
</dbReference>
<evidence type="ECO:0000256" key="6">
    <source>
        <dbReference type="ARBA" id="ARBA00023163"/>
    </source>
</evidence>
<dbReference type="SUPFAM" id="SSF57879">
    <property type="entry name" value="Zinc domain conserved in yeast copper-regulated transcription factors"/>
    <property type="match status" value="1"/>
</dbReference>
<dbReference type="Gene3D" id="3.90.430.10">
    <property type="entry name" value="Copper fist DNA-binding domain"/>
    <property type="match status" value="1"/>
</dbReference>
<dbReference type="SMART" id="SM00412">
    <property type="entry name" value="Cu_FIST"/>
    <property type="match status" value="1"/>
</dbReference>
<comment type="caution">
    <text evidence="10">The sequence shown here is derived from an EMBL/GenBank/DDBJ whole genome shotgun (WGS) entry which is preliminary data.</text>
</comment>
<dbReference type="FunFam" id="3.90.430.10:FF:000001">
    <property type="entry name" value="Copper fist DNA-binding protein"/>
    <property type="match status" value="1"/>
</dbReference>
<dbReference type="GO" id="GO:0045944">
    <property type="term" value="P:positive regulation of transcription by RNA polymerase II"/>
    <property type="evidence" value="ECO:0007669"/>
    <property type="project" value="TreeGrafter"/>
</dbReference>
<feature type="region of interest" description="Disordered" evidence="8">
    <location>
        <begin position="476"/>
        <end position="550"/>
    </location>
</feature>
<dbReference type="GO" id="GO:0006879">
    <property type="term" value="P:intracellular iron ion homeostasis"/>
    <property type="evidence" value="ECO:0007669"/>
    <property type="project" value="TreeGrafter"/>
</dbReference>
<keyword evidence="11" id="KW-1185">Reference proteome</keyword>
<name>A0AA40K1J8_9PEZI</name>
<accession>A0AA40K1J8</accession>
<feature type="compositionally biased region" description="Polar residues" evidence="8">
    <location>
        <begin position="92"/>
        <end position="116"/>
    </location>
</feature>
<evidence type="ECO:0000259" key="9">
    <source>
        <dbReference type="PROSITE" id="PS50073"/>
    </source>
</evidence>
<organism evidence="10 11">
    <name type="scientific">Apiosordaria backusii</name>
    <dbReference type="NCBI Taxonomy" id="314023"/>
    <lineage>
        <taxon>Eukaryota</taxon>
        <taxon>Fungi</taxon>
        <taxon>Dikarya</taxon>
        <taxon>Ascomycota</taxon>
        <taxon>Pezizomycotina</taxon>
        <taxon>Sordariomycetes</taxon>
        <taxon>Sordariomycetidae</taxon>
        <taxon>Sordariales</taxon>
        <taxon>Lasiosphaeriaceae</taxon>
        <taxon>Apiosordaria</taxon>
    </lineage>
</organism>